<dbReference type="GO" id="GO:0030424">
    <property type="term" value="C:axon"/>
    <property type="evidence" value="ECO:0007669"/>
    <property type="project" value="TreeGrafter"/>
</dbReference>
<sequence length="113" mass="13382">MTGIGRYSEMTYCFDLFKENNEFELLLSKRIEKAPQLRIALLDYLKGDKEVFPLVALRFCLYREIAENHEISAKQQFNDLKYKLTTNLMSHRDQLETIMYEFIDAHESYSKAG</sequence>
<dbReference type="Proteomes" id="UP000728032">
    <property type="component" value="Unassembled WGS sequence"/>
</dbReference>
<accession>A0A7R9R2T3</accession>
<dbReference type="GO" id="GO:0030425">
    <property type="term" value="C:dendrite"/>
    <property type="evidence" value="ECO:0007669"/>
    <property type="project" value="TreeGrafter"/>
</dbReference>
<dbReference type="GO" id="GO:0005737">
    <property type="term" value="C:cytoplasm"/>
    <property type="evidence" value="ECO:0007669"/>
    <property type="project" value="TreeGrafter"/>
</dbReference>
<dbReference type="InterPro" id="IPR028103">
    <property type="entry name" value="Spatacsin"/>
</dbReference>
<evidence type="ECO:0000313" key="3">
    <source>
        <dbReference type="Proteomes" id="UP000728032"/>
    </source>
</evidence>
<proteinExistence type="predicted"/>
<dbReference type="GO" id="GO:0008088">
    <property type="term" value="P:axo-dendritic transport"/>
    <property type="evidence" value="ECO:0007669"/>
    <property type="project" value="TreeGrafter"/>
</dbReference>
<organism evidence="2">
    <name type="scientific">Oppiella nova</name>
    <dbReference type="NCBI Taxonomy" id="334625"/>
    <lineage>
        <taxon>Eukaryota</taxon>
        <taxon>Metazoa</taxon>
        <taxon>Ecdysozoa</taxon>
        <taxon>Arthropoda</taxon>
        <taxon>Chelicerata</taxon>
        <taxon>Arachnida</taxon>
        <taxon>Acari</taxon>
        <taxon>Acariformes</taxon>
        <taxon>Sarcoptiformes</taxon>
        <taxon>Oribatida</taxon>
        <taxon>Brachypylina</taxon>
        <taxon>Oppioidea</taxon>
        <taxon>Oppiidae</taxon>
        <taxon>Oppiella</taxon>
    </lineage>
</organism>
<protein>
    <recommendedName>
        <fullName evidence="1">Spatacsin C-terminal domain-containing protein</fullName>
    </recommendedName>
</protein>
<dbReference type="PANTHER" id="PTHR13650:SF0">
    <property type="entry name" value="SPATACSIN"/>
    <property type="match status" value="1"/>
</dbReference>
<dbReference type="AlphaFoldDB" id="A0A7R9R2T3"/>
<dbReference type="GO" id="GO:0007268">
    <property type="term" value="P:chemical synaptic transmission"/>
    <property type="evidence" value="ECO:0007669"/>
    <property type="project" value="TreeGrafter"/>
</dbReference>
<dbReference type="EMBL" id="CAJPVJ010055549">
    <property type="protein sequence ID" value="CAG2183624.1"/>
    <property type="molecule type" value="Genomic_DNA"/>
</dbReference>
<feature type="non-terminal residue" evidence="2">
    <location>
        <position position="1"/>
    </location>
</feature>
<gene>
    <name evidence="2" type="ORF">ONB1V03_LOCUS23044</name>
</gene>
<dbReference type="GO" id="GO:0045202">
    <property type="term" value="C:synapse"/>
    <property type="evidence" value="ECO:0007669"/>
    <property type="project" value="TreeGrafter"/>
</dbReference>
<dbReference type="PANTHER" id="PTHR13650">
    <property type="entry name" value="SPATACSIN"/>
    <property type="match status" value="1"/>
</dbReference>
<dbReference type="EMBL" id="OC970374">
    <property type="protein sequence ID" value="CAD7666739.1"/>
    <property type="molecule type" value="Genomic_DNA"/>
</dbReference>
<evidence type="ECO:0000259" key="1">
    <source>
        <dbReference type="Pfam" id="PF14649"/>
    </source>
</evidence>
<evidence type="ECO:0000313" key="2">
    <source>
        <dbReference type="EMBL" id="CAD7666739.1"/>
    </source>
</evidence>
<dbReference type="GO" id="GO:0048489">
    <property type="term" value="P:synaptic vesicle transport"/>
    <property type="evidence" value="ECO:0007669"/>
    <property type="project" value="TreeGrafter"/>
</dbReference>
<dbReference type="GO" id="GO:0007409">
    <property type="term" value="P:axonogenesis"/>
    <property type="evidence" value="ECO:0007669"/>
    <property type="project" value="TreeGrafter"/>
</dbReference>
<dbReference type="OrthoDB" id="2018754at2759"/>
<dbReference type="InterPro" id="IPR028107">
    <property type="entry name" value="Spatacsin_C_dom"/>
</dbReference>
<feature type="domain" description="Spatacsin C-terminal" evidence="1">
    <location>
        <begin position="1"/>
        <end position="112"/>
    </location>
</feature>
<dbReference type="Pfam" id="PF14649">
    <property type="entry name" value="Spatacsin_C"/>
    <property type="match status" value="1"/>
</dbReference>
<name>A0A7R9R2T3_9ACAR</name>
<reference evidence="2" key="1">
    <citation type="submission" date="2020-11" db="EMBL/GenBank/DDBJ databases">
        <authorList>
            <person name="Tran Van P."/>
        </authorList>
    </citation>
    <scope>NUCLEOTIDE SEQUENCE</scope>
</reference>
<keyword evidence="3" id="KW-1185">Reference proteome</keyword>